<evidence type="ECO:0000256" key="1">
    <source>
        <dbReference type="SAM" id="Phobius"/>
    </source>
</evidence>
<dbReference type="AlphaFoldDB" id="A0A844GU07"/>
<keyword evidence="1" id="KW-0812">Transmembrane</keyword>
<feature type="domain" description="Inner membrane protein YqiJ N-terminal" evidence="2">
    <location>
        <begin position="52"/>
        <end position="129"/>
    </location>
</feature>
<dbReference type="Pfam" id="PF21001">
    <property type="entry name" value="YqiJ_N"/>
    <property type="match status" value="1"/>
</dbReference>
<feature type="transmembrane region" description="Helical" evidence="1">
    <location>
        <begin position="123"/>
        <end position="144"/>
    </location>
</feature>
<evidence type="ECO:0000313" key="4">
    <source>
        <dbReference type="Proteomes" id="UP000437131"/>
    </source>
</evidence>
<organism evidence="3 4">
    <name type="scientific">Cyanobacterium aponinum 0216</name>
    <dbReference type="NCBI Taxonomy" id="2676140"/>
    <lineage>
        <taxon>Bacteria</taxon>
        <taxon>Bacillati</taxon>
        <taxon>Cyanobacteriota</taxon>
        <taxon>Cyanophyceae</taxon>
        <taxon>Oscillatoriophycideae</taxon>
        <taxon>Chroococcales</taxon>
        <taxon>Geminocystaceae</taxon>
        <taxon>Cyanobacterium</taxon>
    </lineage>
</organism>
<protein>
    <submittedName>
        <fullName evidence="3">DUF1449 family protein</fullName>
    </submittedName>
</protein>
<feature type="transmembrane region" description="Helical" evidence="1">
    <location>
        <begin position="95"/>
        <end position="117"/>
    </location>
</feature>
<evidence type="ECO:0000259" key="2">
    <source>
        <dbReference type="Pfam" id="PF21001"/>
    </source>
</evidence>
<keyword evidence="1" id="KW-1133">Transmembrane helix</keyword>
<keyword evidence="1" id="KW-0472">Membrane</keyword>
<dbReference type="EMBL" id="WMIA01000004">
    <property type="protein sequence ID" value="MTF38278.1"/>
    <property type="molecule type" value="Genomic_DNA"/>
</dbReference>
<dbReference type="RefSeq" id="WP_015220498.1">
    <property type="nucleotide sequence ID" value="NZ_WMIA01000004.1"/>
</dbReference>
<dbReference type="Proteomes" id="UP000437131">
    <property type="component" value="Unassembled WGS sequence"/>
</dbReference>
<proteinExistence type="predicted"/>
<sequence>MLFDIANLTYWIFLGIGVLLFLFVIISGGGEDQDLDTDVNFDSDIDVDTDVDFDADVDGDVDGDIDHNLKTDLDEGVEATIFSFLSWFGLGKCPLMILLAIDFSTWGVTGWFLNVLVGGLLNAIPTGFIGFLIFFLSFCFSVWVGRVLSVPIGKIFANAGENVEGDRLVGCSGEVTSSKVPYIVEGRIAQADILDSASNLVTVEICLPEWAQVIPSKGQEVLIIEKRQHCFLAIAKDSSDQDKWFNSIKN</sequence>
<dbReference type="InterPro" id="IPR048376">
    <property type="entry name" value="YqiJ_N"/>
</dbReference>
<accession>A0A844GU07</accession>
<reference evidence="3 4" key="1">
    <citation type="submission" date="2019-11" db="EMBL/GenBank/DDBJ databases">
        <title>Isolation of a new High Light Tolerant Cyanobacteria.</title>
        <authorList>
            <person name="Dobson Z."/>
            <person name="Vaughn N."/>
            <person name="Vaughn M."/>
            <person name="Fromme P."/>
            <person name="Mazor Y."/>
        </authorList>
    </citation>
    <scope>NUCLEOTIDE SEQUENCE [LARGE SCALE GENOMIC DNA]</scope>
    <source>
        <strain evidence="3 4">0216</strain>
    </source>
</reference>
<name>A0A844GU07_9CHRO</name>
<evidence type="ECO:0000313" key="3">
    <source>
        <dbReference type="EMBL" id="MTF38278.1"/>
    </source>
</evidence>
<comment type="caution">
    <text evidence="3">The sequence shown here is derived from an EMBL/GenBank/DDBJ whole genome shotgun (WGS) entry which is preliminary data.</text>
</comment>
<feature type="transmembrane region" description="Helical" evidence="1">
    <location>
        <begin position="6"/>
        <end position="26"/>
    </location>
</feature>
<gene>
    <name evidence="3" type="ORF">GGC33_05000</name>
</gene>